<proteinExistence type="predicted"/>
<dbReference type="Proteomes" id="UP001428341">
    <property type="component" value="Unassembled WGS sequence"/>
</dbReference>
<gene>
    <name evidence="1" type="ORF">WN944_017422</name>
</gene>
<name>A0AAP0MDM0_9ROSI</name>
<evidence type="ECO:0000313" key="2">
    <source>
        <dbReference type="Proteomes" id="UP001428341"/>
    </source>
</evidence>
<dbReference type="AlphaFoldDB" id="A0AAP0MDM0"/>
<reference evidence="1 2" key="1">
    <citation type="submission" date="2024-05" db="EMBL/GenBank/DDBJ databases">
        <title>Haplotype-resolved chromosome-level genome assembly of Huyou (Citrus changshanensis).</title>
        <authorList>
            <person name="Miao C."/>
            <person name="Chen W."/>
            <person name="Wu Y."/>
            <person name="Wang L."/>
            <person name="Zhao S."/>
            <person name="Grierson D."/>
            <person name="Xu C."/>
            <person name="Chen K."/>
        </authorList>
    </citation>
    <scope>NUCLEOTIDE SEQUENCE [LARGE SCALE GENOMIC DNA]</scope>
    <source>
        <strain evidence="1">01-14</strain>
        <tissue evidence="1">Leaf</tissue>
    </source>
</reference>
<evidence type="ECO:0000313" key="1">
    <source>
        <dbReference type="EMBL" id="KAK9202212.1"/>
    </source>
</evidence>
<comment type="caution">
    <text evidence="1">The sequence shown here is derived from an EMBL/GenBank/DDBJ whole genome shotgun (WGS) entry which is preliminary data.</text>
</comment>
<protein>
    <submittedName>
        <fullName evidence="1">Uncharacterized protein</fullName>
    </submittedName>
</protein>
<sequence>MGGGGKDAGCCLAIDEFYTRHEMYILYAVTTRGNGLLRDFRLLARGCAPVPVERKTDLISIWLDTRLVTVEA</sequence>
<dbReference type="EMBL" id="JBCGBO010000005">
    <property type="protein sequence ID" value="KAK9202212.1"/>
    <property type="molecule type" value="Genomic_DNA"/>
</dbReference>
<organism evidence="1 2">
    <name type="scientific">Citrus x changshan-huyou</name>
    <dbReference type="NCBI Taxonomy" id="2935761"/>
    <lineage>
        <taxon>Eukaryota</taxon>
        <taxon>Viridiplantae</taxon>
        <taxon>Streptophyta</taxon>
        <taxon>Embryophyta</taxon>
        <taxon>Tracheophyta</taxon>
        <taxon>Spermatophyta</taxon>
        <taxon>Magnoliopsida</taxon>
        <taxon>eudicotyledons</taxon>
        <taxon>Gunneridae</taxon>
        <taxon>Pentapetalae</taxon>
        <taxon>rosids</taxon>
        <taxon>malvids</taxon>
        <taxon>Sapindales</taxon>
        <taxon>Rutaceae</taxon>
        <taxon>Aurantioideae</taxon>
        <taxon>Citrus</taxon>
    </lineage>
</organism>
<keyword evidence="2" id="KW-1185">Reference proteome</keyword>
<accession>A0AAP0MDM0</accession>